<feature type="non-terminal residue" evidence="3">
    <location>
        <position position="680"/>
    </location>
</feature>
<accession>A0A8J4FQR6</accession>
<dbReference type="Proteomes" id="UP000747110">
    <property type="component" value="Unassembled WGS sequence"/>
</dbReference>
<feature type="region of interest" description="Disordered" evidence="1">
    <location>
        <begin position="614"/>
        <end position="637"/>
    </location>
</feature>
<evidence type="ECO:0000313" key="4">
    <source>
        <dbReference type="Proteomes" id="UP000747110"/>
    </source>
</evidence>
<sequence length="680" mass="68621">MGMQLRNCVIRDDVAPYQRYDLEDLLLGWDLLSPSGSGSGDSGSSTGTSSGKNRKWIIPVVVVGVVALIAAALLLIVYVRRWVEGDNPTAFINVHMLKMMENNTLQPYAAVKMDSLARWDNRNGGGGGGGGDSGLRLAAVADTRSVGSGRLVPRFGTVSQARSARFGEASSGHGTARISAEEGGDSDAGLVRPMGLTGPMGPTGPGAPFESPRGTSPIADGQRRGGGGGGGLVCAVATASVPECAVIEPADAADMHDGHGGRMMAPWGTGYAWPAASNFVYRGYDIIQAVPYQGNIGYGYSAGWTTGAAAPLAMAAAETYETSRGMPATPYTHIAEGGAAEPADAEPRVLPQDAAAAVRQAAAAPLLHAPAGAVPVVRMTTVADPDGTSAGGGGGANAAVVPPPPLDVQGPEIQPLTTSPQHRSLHSRPDQRWCMIDTPADSFLDAVSGPTAVEGSSPPSTQHHQLIGSSDTTVIGDSRSASGGSGGGAAVAGPASLSPRLLSHPGSNSLQSTAATTATTAISGAGGSVISRQAAAPWLPRSPSVERAGAHSLVHLASAFQDAAISTAEAVVAASVVSSERTGTVPLATAVDEGGSKAAVNGGVTASRPAIGTATSEHGMKAPSQHHHHRLPRSSSAAGALMSVLRVDRRMWPWSPGPGANQQQQQMGSLSGDPAAVSPS</sequence>
<feature type="transmembrane region" description="Helical" evidence="2">
    <location>
        <begin position="56"/>
        <end position="79"/>
    </location>
</feature>
<protein>
    <submittedName>
        <fullName evidence="3">Uncharacterized protein</fullName>
    </submittedName>
</protein>
<dbReference type="EMBL" id="BNCP01000035">
    <property type="protein sequence ID" value="GIL86278.1"/>
    <property type="molecule type" value="Genomic_DNA"/>
</dbReference>
<evidence type="ECO:0000313" key="3">
    <source>
        <dbReference type="EMBL" id="GIL86278.1"/>
    </source>
</evidence>
<name>A0A8J4FQR6_9CHLO</name>
<proteinExistence type="predicted"/>
<keyword evidence="4" id="KW-1185">Reference proteome</keyword>
<gene>
    <name evidence="3" type="ORF">Vretifemale_14683</name>
</gene>
<evidence type="ECO:0000256" key="1">
    <source>
        <dbReference type="SAM" id="MobiDB-lite"/>
    </source>
</evidence>
<feature type="region of interest" description="Disordered" evidence="1">
    <location>
        <begin position="385"/>
        <end position="429"/>
    </location>
</feature>
<dbReference type="AlphaFoldDB" id="A0A8J4FQR6"/>
<feature type="region of interest" description="Disordered" evidence="1">
    <location>
        <begin position="445"/>
        <end position="511"/>
    </location>
</feature>
<dbReference type="OrthoDB" id="552337at2759"/>
<evidence type="ECO:0000256" key="2">
    <source>
        <dbReference type="SAM" id="Phobius"/>
    </source>
</evidence>
<feature type="region of interest" description="Disordered" evidence="1">
    <location>
        <begin position="166"/>
        <end position="225"/>
    </location>
</feature>
<organism evidence="3 4">
    <name type="scientific">Volvox reticuliferus</name>
    <dbReference type="NCBI Taxonomy" id="1737510"/>
    <lineage>
        <taxon>Eukaryota</taxon>
        <taxon>Viridiplantae</taxon>
        <taxon>Chlorophyta</taxon>
        <taxon>core chlorophytes</taxon>
        <taxon>Chlorophyceae</taxon>
        <taxon>CS clade</taxon>
        <taxon>Chlamydomonadales</taxon>
        <taxon>Volvocaceae</taxon>
        <taxon>Volvox</taxon>
    </lineage>
</organism>
<keyword evidence="2" id="KW-0812">Transmembrane</keyword>
<keyword evidence="2" id="KW-0472">Membrane</keyword>
<feature type="compositionally biased region" description="Polar residues" evidence="1">
    <location>
        <begin position="660"/>
        <end position="669"/>
    </location>
</feature>
<feature type="compositionally biased region" description="Polar residues" evidence="1">
    <location>
        <begin position="457"/>
        <end position="475"/>
    </location>
</feature>
<keyword evidence="2" id="KW-1133">Transmembrane helix</keyword>
<reference evidence="3" key="1">
    <citation type="journal article" date="2021" name="Proc. Natl. Acad. Sci. U.S.A.">
        <title>Three genomes in the algal genus Volvox reveal the fate of a haploid sex-determining region after a transition to homothallism.</title>
        <authorList>
            <person name="Yamamoto K."/>
            <person name="Hamaji T."/>
            <person name="Kawai-Toyooka H."/>
            <person name="Matsuzaki R."/>
            <person name="Takahashi F."/>
            <person name="Nishimura Y."/>
            <person name="Kawachi M."/>
            <person name="Noguchi H."/>
            <person name="Minakuchi Y."/>
            <person name="Umen J.G."/>
            <person name="Toyoda A."/>
            <person name="Nozaki H."/>
        </authorList>
    </citation>
    <scope>NUCLEOTIDE SEQUENCE</scope>
    <source>
        <strain evidence="3">NIES-3786</strain>
    </source>
</reference>
<feature type="region of interest" description="Disordered" evidence="1">
    <location>
        <begin position="652"/>
        <end position="680"/>
    </location>
</feature>
<comment type="caution">
    <text evidence="3">The sequence shown here is derived from an EMBL/GenBank/DDBJ whole genome shotgun (WGS) entry which is preliminary data.</text>
</comment>